<proteinExistence type="predicted"/>
<dbReference type="Gene3D" id="3.30.710.10">
    <property type="entry name" value="Potassium Channel Kv1.1, Chain A"/>
    <property type="match status" value="1"/>
</dbReference>
<evidence type="ECO:0008006" key="3">
    <source>
        <dbReference type="Google" id="ProtNLM"/>
    </source>
</evidence>
<dbReference type="EMBL" id="JARKIE010000069">
    <property type="protein sequence ID" value="KAJ7689774.1"/>
    <property type="molecule type" value="Genomic_DNA"/>
</dbReference>
<comment type="caution">
    <text evidence="1">The sequence shown here is derived from an EMBL/GenBank/DDBJ whole genome shotgun (WGS) entry which is preliminary data.</text>
</comment>
<organism evidence="1 2">
    <name type="scientific">Mycena rosella</name>
    <name type="common">Pink bonnet</name>
    <name type="synonym">Agaricus rosellus</name>
    <dbReference type="NCBI Taxonomy" id="1033263"/>
    <lineage>
        <taxon>Eukaryota</taxon>
        <taxon>Fungi</taxon>
        <taxon>Dikarya</taxon>
        <taxon>Basidiomycota</taxon>
        <taxon>Agaricomycotina</taxon>
        <taxon>Agaricomycetes</taxon>
        <taxon>Agaricomycetidae</taxon>
        <taxon>Agaricales</taxon>
        <taxon>Marasmiineae</taxon>
        <taxon>Mycenaceae</taxon>
        <taxon>Mycena</taxon>
    </lineage>
</organism>
<name>A0AAD7GDV0_MYCRO</name>
<dbReference type="InterPro" id="IPR011333">
    <property type="entry name" value="SKP1/BTB/POZ_sf"/>
</dbReference>
<keyword evidence="2" id="KW-1185">Reference proteome</keyword>
<dbReference type="CDD" id="cd18186">
    <property type="entry name" value="BTB_POZ_ZBTB_KLHL-like"/>
    <property type="match status" value="1"/>
</dbReference>
<sequence>MEVDSRPREPLRVEQLWFEDGNLVLQAGNCQFRLHRGILAARSPVQDMLSFPQPPESELVEGCPLVRLPDAETEVRYFLKAIFIPEYFPAFPAPTNFSIIVGCLRLGHKYEVDYLRRRALIHLSSQYRTTLSEHDSRIYAGSPNIPPSRVMSWLFPTTPTFTISVIQLAREVGVLWVLPFAFYDLSTSFNMPLDSHGGTIGREIFHGAFYNGVSTSLCVQDQDSFLTGHVNHTRAAVDITRFLLDPPEIHGCTSRTHCLGVRVKAVNAASSMLQRYCNAPLDIWEEDDWSHLHDLCPICLAALKRIHAEARETLWGELPTMYGLPPWEELEKMKVAAIGNSM</sequence>
<evidence type="ECO:0000313" key="1">
    <source>
        <dbReference type="EMBL" id="KAJ7689774.1"/>
    </source>
</evidence>
<evidence type="ECO:0000313" key="2">
    <source>
        <dbReference type="Proteomes" id="UP001221757"/>
    </source>
</evidence>
<protein>
    <recommendedName>
        <fullName evidence="3">BTB domain-containing protein</fullName>
    </recommendedName>
</protein>
<accession>A0AAD7GDV0</accession>
<dbReference type="AlphaFoldDB" id="A0AAD7GDV0"/>
<gene>
    <name evidence="1" type="ORF">B0H17DRAFT_936713</name>
</gene>
<reference evidence="1" key="1">
    <citation type="submission" date="2023-03" db="EMBL/GenBank/DDBJ databases">
        <title>Massive genome expansion in bonnet fungi (Mycena s.s.) driven by repeated elements and novel gene families across ecological guilds.</title>
        <authorList>
            <consortium name="Lawrence Berkeley National Laboratory"/>
            <person name="Harder C.B."/>
            <person name="Miyauchi S."/>
            <person name="Viragh M."/>
            <person name="Kuo A."/>
            <person name="Thoen E."/>
            <person name="Andreopoulos B."/>
            <person name="Lu D."/>
            <person name="Skrede I."/>
            <person name="Drula E."/>
            <person name="Henrissat B."/>
            <person name="Morin E."/>
            <person name="Kohler A."/>
            <person name="Barry K."/>
            <person name="LaButti K."/>
            <person name="Morin E."/>
            <person name="Salamov A."/>
            <person name="Lipzen A."/>
            <person name="Mereny Z."/>
            <person name="Hegedus B."/>
            <person name="Baldrian P."/>
            <person name="Stursova M."/>
            <person name="Weitz H."/>
            <person name="Taylor A."/>
            <person name="Grigoriev I.V."/>
            <person name="Nagy L.G."/>
            <person name="Martin F."/>
            <person name="Kauserud H."/>
        </authorList>
    </citation>
    <scope>NUCLEOTIDE SEQUENCE</scope>
    <source>
        <strain evidence="1">CBHHK067</strain>
    </source>
</reference>
<dbReference type="Proteomes" id="UP001221757">
    <property type="component" value="Unassembled WGS sequence"/>
</dbReference>